<evidence type="ECO:0000256" key="1">
    <source>
        <dbReference type="ARBA" id="ARBA00022723"/>
    </source>
</evidence>
<evidence type="ECO:0000313" key="6">
    <source>
        <dbReference type="RefSeq" id="XP_027195722.1"/>
    </source>
</evidence>
<evidence type="ECO:0000256" key="2">
    <source>
        <dbReference type="ARBA" id="ARBA00022771"/>
    </source>
</evidence>
<keyword evidence="2" id="KW-0863">Zinc-finger</keyword>
<dbReference type="Proteomes" id="UP000515146">
    <property type="component" value="Unplaced"/>
</dbReference>
<dbReference type="GO" id="GO:0008270">
    <property type="term" value="F:zinc ion binding"/>
    <property type="evidence" value="ECO:0007669"/>
    <property type="project" value="UniProtKB-KW"/>
</dbReference>
<dbReference type="PANTHER" id="PTHR12197">
    <property type="entry name" value="HISTONE-LYSINE N-METHYLTRANSFERASE SMYD"/>
    <property type="match status" value="1"/>
</dbReference>
<dbReference type="Pfam" id="PF01753">
    <property type="entry name" value="zf-MYND"/>
    <property type="match status" value="1"/>
</dbReference>
<protein>
    <submittedName>
        <fullName evidence="6">Histone-lysine N-methyltransferase SMYD3-like</fullName>
    </submittedName>
</protein>
<accession>A0A6P6XQJ7</accession>
<keyword evidence="1" id="KW-0479">Metal-binding</keyword>
<evidence type="ECO:0000256" key="3">
    <source>
        <dbReference type="ARBA" id="ARBA00022833"/>
    </source>
</evidence>
<dbReference type="GO" id="GO:0005634">
    <property type="term" value="C:nucleus"/>
    <property type="evidence" value="ECO:0007669"/>
    <property type="project" value="TreeGrafter"/>
</dbReference>
<dbReference type="OrthoDB" id="6514545at2759"/>
<dbReference type="Gene3D" id="2.170.270.10">
    <property type="entry name" value="SET domain"/>
    <property type="match status" value="1"/>
</dbReference>
<dbReference type="PANTHER" id="PTHR12197:SF251">
    <property type="entry name" value="EG:BACR7C10.4 PROTEIN"/>
    <property type="match status" value="1"/>
</dbReference>
<dbReference type="InterPro" id="IPR002893">
    <property type="entry name" value="Znf_MYND"/>
</dbReference>
<dbReference type="KEGG" id="dpte:113790276"/>
<evidence type="ECO:0000259" key="4">
    <source>
        <dbReference type="Pfam" id="PF01753"/>
    </source>
</evidence>
<gene>
    <name evidence="6" type="primary">LOC113790276</name>
</gene>
<name>A0A6P6XQJ7_DERPT</name>
<dbReference type="InParanoid" id="A0A6P6XQJ7"/>
<dbReference type="SUPFAM" id="SSF82199">
    <property type="entry name" value="SET domain"/>
    <property type="match status" value="1"/>
</dbReference>
<organism evidence="5 6">
    <name type="scientific">Dermatophagoides pteronyssinus</name>
    <name type="common">European house dust mite</name>
    <dbReference type="NCBI Taxonomy" id="6956"/>
    <lineage>
        <taxon>Eukaryota</taxon>
        <taxon>Metazoa</taxon>
        <taxon>Ecdysozoa</taxon>
        <taxon>Arthropoda</taxon>
        <taxon>Chelicerata</taxon>
        <taxon>Arachnida</taxon>
        <taxon>Acari</taxon>
        <taxon>Acariformes</taxon>
        <taxon>Sarcoptiformes</taxon>
        <taxon>Astigmata</taxon>
        <taxon>Psoroptidia</taxon>
        <taxon>Analgoidea</taxon>
        <taxon>Pyroglyphidae</taxon>
        <taxon>Dermatophagoidinae</taxon>
        <taxon>Dermatophagoides</taxon>
    </lineage>
</organism>
<keyword evidence="3" id="KW-0862">Zinc</keyword>
<reference evidence="6" key="1">
    <citation type="submission" date="2025-08" db="UniProtKB">
        <authorList>
            <consortium name="RefSeq"/>
        </authorList>
    </citation>
    <scope>IDENTIFICATION</scope>
    <source>
        <strain evidence="6">Airmid</strain>
    </source>
</reference>
<keyword evidence="5" id="KW-1185">Reference proteome</keyword>
<proteinExistence type="predicted"/>
<dbReference type="RefSeq" id="XP_027195722.1">
    <property type="nucleotide sequence ID" value="XM_027339921.1"/>
</dbReference>
<dbReference type="AlphaFoldDB" id="A0A6P6XQJ7"/>
<dbReference type="Gene3D" id="6.10.140.2220">
    <property type="match status" value="1"/>
</dbReference>
<evidence type="ECO:0000313" key="5">
    <source>
        <dbReference type="Proteomes" id="UP000515146"/>
    </source>
</evidence>
<dbReference type="Gene3D" id="1.10.220.160">
    <property type="match status" value="1"/>
</dbReference>
<sequence>MYYCGKECQQKDWIQHKFECKFFKKNLEQLNAIEQTDDIFFRFVLRLNLCLEHNVEILHERRKFLNDDENSAVCLDGIFREKYKPKNEQYDSHFIYMFQQFKLLKMEWHPVRMAICHKLCHEYGLTIFDYEMNKLGFGLYIAESQLEHSCSPSAKLLFNGTQLVMRSTKRIKTGEKITINNIKFSRPPEWLVPEFRMHYNFSYMCIECASENRYHSLRGLRQIFFEMFSASKSNDLNEICRTTKEMISILNNICYECDLSLILQKINFLEDYVIIHNDVEELSVAELAKQTEIKLPSAYNEIFENTYFNREEKPHVTIVKALANVEFNVKN</sequence>
<dbReference type="SUPFAM" id="SSF144232">
    <property type="entry name" value="HIT/MYND zinc finger-like"/>
    <property type="match status" value="1"/>
</dbReference>
<dbReference type="InterPro" id="IPR046341">
    <property type="entry name" value="SET_dom_sf"/>
</dbReference>
<feature type="domain" description="MYND-type" evidence="4">
    <location>
        <begin position="2"/>
        <end position="20"/>
    </location>
</feature>
<dbReference type="InterPro" id="IPR050869">
    <property type="entry name" value="H3K4_H4K5_MeTrfase"/>
</dbReference>